<evidence type="ECO:0000313" key="12">
    <source>
        <dbReference type="EMBL" id="CAB4926535.1"/>
    </source>
</evidence>
<evidence type="ECO:0000256" key="9">
    <source>
        <dbReference type="SAM" id="Phobius"/>
    </source>
</evidence>
<protein>
    <submittedName>
        <fullName evidence="10">Unannotated protein</fullName>
    </submittedName>
</protein>
<dbReference type="EMBL" id="CAEZYE010000061">
    <property type="protein sequence ID" value="CAB4716484.1"/>
    <property type="molecule type" value="Genomic_DNA"/>
</dbReference>
<dbReference type="EMBL" id="CAFBOD010000012">
    <property type="protein sequence ID" value="CAB4979669.1"/>
    <property type="molecule type" value="Genomic_DNA"/>
</dbReference>
<feature type="transmembrane region" description="Helical" evidence="9">
    <location>
        <begin position="149"/>
        <end position="166"/>
    </location>
</feature>
<keyword evidence="7 9" id="KW-0472">Membrane</keyword>
<evidence type="ECO:0000313" key="13">
    <source>
        <dbReference type="EMBL" id="CAB4979669.1"/>
    </source>
</evidence>
<dbReference type="GO" id="GO:0022857">
    <property type="term" value="F:transmembrane transporter activity"/>
    <property type="evidence" value="ECO:0007669"/>
    <property type="project" value="InterPro"/>
</dbReference>
<accession>A0A6J6RB78</accession>
<keyword evidence="2" id="KW-0813">Transport</keyword>
<gene>
    <name evidence="10" type="ORF">UFOPK2655_01049</name>
    <name evidence="11" type="ORF">UFOPK3077_00996</name>
    <name evidence="12" type="ORF">UFOPK3667_01043</name>
    <name evidence="13" type="ORF">UFOPK3903_01075</name>
    <name evidence="14" type="ORF">UFOPK4444_00918</name>
</gene>
<organism evidence="10">
    <name type="scientific">freshwater metagenome</name>
    <dbReference type="NCBI Taxonomy" id="449393"/>
    <lineage>
        <taxon>unclassified sequences</taxon>
        <taxon>metagenomes</taxon>
        <taxon>ecological metagenomes</taxon>
    </lineage>
</organism>
<evidence type="ECO:0000256" key="2">
    <source>
        <dbReference type="ARBA" id="ARBA00022448"/>
    </source>
</evidence>
<evidence type="ECO:0000256" key="8">
    <source>
        <dbReference type="ARBA" id="ARBA00037998"/>
    </source>
</evidence>
<evidence type="ECO:0000313" key="10">
    <source>
        <dbReference type="EMBL" id="CAB4716484.1"/>
    </source>
</evidence>
<evidence type="ECO:0000256" key="4">
    <source>
        <dbReference type="ARBA" id="ARBA00022692"/>
    </source>
</evidence>
<sequence length="302" mass="31563">MFQLLNTVLIGITAGSIYSLMAIAMVLVWRSTRVVNFAQAGMALLSTYFGYEIIHMSGSYWLALPIAMLAGAAVAAAIELIFMRLLLKHSSQGAIASIAPIIATLGLLGLIKSIIGYFWGNQDVTIDSPFSNVGFTLGSHTLALSPMKLFILLAVVFLTLVLSLIFQKTNLGLALRASAYSPEISRLAGIKVDLVRTFGWSLAGAAGGAAGMLQTANGNGTLSPDSLEFSLLLAFGFIAAVIGGLDSLIGAVLGALLLGLVLAFVLTYVGGSLVFITAFVLLLVVLLIRPGGIISQKAGRRA</sequence>
<dbReference type="Pfam" id="PF02653">
    <property type="entry name" value="BPD_transp_2"/>
    <property type="match status" value="1"/>
</dbReference>
<keyword evidence="5" id="KW-0029">Amino-acid transport</keyword>
<feature type="transmembrane region" description="Helical" evidence="9">
    <location>
        <begin position="231"/>
        <end position="262"/>
    </location>
</feature>
<dbReference type="InterPro" id="IPR001851">
    <property type="entry name" value="ABC_transp_permease"/>
</dbReference>
<dbReference type="EMBL" id="CAFAAS010000010">
    <property type="protein sequence ID" value="CAB4808187.1"/>
    <property type="molecule type" value="Genomic_DNA"/>
</dbReference>
<dbReference type="GO" id="GO:0005886">
    <property type="term" value="C:plasma membrane"/>
    <property type="evidence" value="ECO:0007669"/>
    <property type="project" value="UniProtKB-SubCell"/>
</dbReference>
<reference evidence="10" key="1">
    <citation type="submission" date="2020-05" db="EMBL/GenBank/DDBJ databases">
        <authorList>
            <person name="Chiriac C."/>
            <person name="Salcher M."/>
            <person name="Ghai R."/>
            <person name="Kavagutti S V."/>
        </authorList>
    </citation>
    <scope>NUCLEOTIDE SEQUENCE</scope>
</reference>
<comment type="subcellular location">
    <subcellularLocation>
        <location evidence="1">Cell membrane</location>
        <topology evidence="1">Multi-pass membrane protein</topology>
    </subcellularLocation>
</comment>
<feature type="transmembrane region" description="Helical" evidence="9">
    <location>
        <begin position="60"/>
        <end position="82"/>
    </location>
</feature>
<proteinExistence type="inferred from homology"/>
<dbReference type="PANTHER" id="PTHR11795:SF451">
    <property type="entry name" value="ABC TRANSPORTER PERMEASE PROTEIN"/>
    <property type="match status" value="1"/>
</dbReference>
<evidence type="ECO:0000256" key="5">
    <source>
        <dbReference type="ARBA" id="ARBA00022970"/>
    </source>
</evidence>
<keyword evidence="6 9" id="KW-1133">Transmembrane helix</keyword>
<dbReference type="CDD" id="cd06582">
    <property type="entry name" value="TM_PBP1_LivH_like"/>
    <property type="match status" value="1"/>
</dbReference>
<evidence type="ECO:0000256" key="7">
    <source>
        <dbReference type="ARBA" id="ARBA00023136"/>
    </source>
</evidence>
<dbReference type="InterPro" id="IPR052157">
    <property type="entry name" value="BCAA_transport_permease"/>
</dbReference>
<feature type="transmembrane region" description="Helical" evidence="9">
    <location>
        <begin position="268"/>
        <end position="288"/>
    </location>
</feature>
<feature type="transmembrane region" description="Helical" evidence="9">
    <location>
        <begin position="34"/>
        <end position="54"/>
    </location>
</feature>
<comment type="similarity">
    <text evidence="8">Belongs to the binding-protein-dependent transport system permease family. LivHM subfamily.</text>
</comment>
<evidence type="ECO:0000313" key="11">
    <source>
        <dbReference type="EMBL" id="CAB4808187.1"/>
    </source>
</evidence>
<evidence type="ECO:0000256" key="3">
    <source>
        <dbReference type="ARBA" id="ARBA00022475"/>
    </source>
</evidence>
<dbReference type="EMBL" id="CAFBMU010000012">
    <property type="protein sequence ID" value="CAB4926535.1"/>
    <property type="molecule type" value="Genomic_DNA"/>
</dbReference>
<evidence type="ECO:0000313" key="14">
    <source>
        <dbReference type="EMBL" id="CAB5155088.1"/>
    </source>
</evidence>
<name>A0A6J6RB78_9ZZZZ</name>
<keyword evidence="3" id="KW-1003">Cell membrane</keyword>
<evidence type="ECO:0000256" key="1">
    <source>
        <dbReference type="ARBA" id="ARBA00004651"/>
    </source>
</evidence>
<dbReference type="GO" id="GO:0006865">
    <property type="term" value="P:amino acid transport"/>
    <property type="evidence" value="ECO:0007669"/>
    <property type="project" value="UniProtKB-KW"/>
</dbReference>
<dbReference type="EMBL" id="CAFBRZ010000050">
    <property type="protein sequence ID" value="CAB5155088.1"/>
    <property type="molecule type" value="Genomic_DNA"/>
</dbReference>
<feature type="transmembrane region" description="Helical" evidence="9">
    <location>
        <begin position="6"/>
        <end position="27"/>
    </location>
</feature>
<evidence type="ECO:0000256" key="6">
    <source>
        <dbReference type="ARBA" id="ARBA00022989"/>
    </source>
</evidence>
<feature type="transmembrane region" description="Helical" evidence="9">
    <location>
        <begin position="94"/>
        <end position="119"/>
    </location>
</feature>
<dbReference type="AlphaFoldDB" id="A0A6J6RB78"/>
<dbReference type="PANTHER" id="PTHR11795">
    <property type="entry name" value="BRANCHED-CHAIN AMINO ACID TRANSPORT SYSTEM PERMEASE PROTEIN LIVH"/>
    <property type="match status" value="1"/>
</dbReference>
<keyword evidence="4 9" id="KW-0812">Transmembrane</keyword>